<dbReference type="Pfam" id="PF06472">
    <property type="entry name" value="ABC_membrane_2"/>
    <property type="match status" value="1"/>
</dbReference>
<evidence type="ECO:0000256" key="3">
    <source>
        <dbReference type="ARBA" id="ARBA00022475"/>
    </source>
</evidence>
<dbReference type="GO" id="GO:0005524">
    <property type="term" value="F:ATP binding"/>
    <property type="evidence" value="ECO:0007669"/>
    <property type="project" value="UniProtKB-KW"/>
</dbReference>
<dbReference type="GO" id="GO:0005886">
    <property type="term" value="C:plasma membrane"/>
    <property type="evidence" value="ECO:0007669"/>
    <property type="project" value="UniProtKB-SubCell"/>
</dbReference>
<organism evidence="12 13">
    <name type="scientific">Herminiimonas fonticola</name>
    <dbReference type="NCBI Taxonomy" id="303380"/>
    <lineage>
        <taxon>Bacteria</taxon>
        <taxon>Pseudomonadati</taxon>
        <taxon>Pseudomonadota</taxon>
        <taxon>Betaproteobacteria</taxon>
        <taxon>Burkholderiales</taxon>
        <taxon>Oxalobacteraceae</taxon>
        <taxon>Herminiimonas</taxon>
    </lineage>
</organism>
<evidence type="ECO:0000256" key="8">
    <source>
        <dbReference type="ARBA" id="ARBA00023136"/>
    </source>
</evidence>
<comment type="subcellular location">
    <subcellularLocation>
        <location evidence="1">Cell membrane</location>
        <topology evidence="1">Multi-pass membrane protein</topology>
    </subcellularLocation>
</comment>
<evidence type="ECO:0000259" key="10">
    <source>
        <dbReference type="PROSITE" id="PS50893"/>
    </source>
</evidence>
<keyword evidence="8 9" id="KW-0472">Membrane</keyword>
<evidence type="ECO:0000259" key="11">
    <source>
        <dbReference type="PROSITE" id="PS50929"/>
    </source>
</evidence>
<evidence type="ECO:0000313" key="12">
    <source>
        <dbReference type="EMBL" id="TDN88840.1"/>
    </source>
</evidence>
<feature type="transmembrane region" description="Helical" evidence="9">
    <location>
        <begin position="76"/>
        <end position="96"/>
    </location>
</feature>
<dbReference type="Gene3D" id="1.20.1560.10">
    <property type="entry name" value="ABC transporter type 1, transmembrane domain"/>
    <property type="match status" value="1"/>
</dbReference>
<name>A0A4R6G4N7_9BURK</name>
<evidence type="ECO:0000256" key="9">
    <source>
        <dbReference type="SAM" id="Phobius"/>
    </source>
</evidence>
<proteinExistence type="predicted"/>
<comment type="caution">
    <text evidence="12">The sequence shown here is derived from an EMBL/GenBank/DDBJ whole genome shotgun (WGS) entry which is preliminary data.</text>
</comment>
<protein>
    <submittedName>
        <fullName evidence="12">Putative ATP-binding cassette transporter</fullName>
    </submittedName>
</protein>
<dbReference type="InterPro" id="IPR036640">
    <property type="entry name" value="ABC1_TM_sf"/>
</dbReference>
<feature type="domain" description="ABC transmembrane type-1" evidence="11">
    <location>
        <begin position="37"/>
        <end position="335"/>
    </location>
</feature>
<dbReference type="Gene3D" id="3.40.50.300">
    <property type="entry name" value="P-loop containing nucleotide triphosphate hydrolases"/>
    <property type="match status" value="1"/>
</dbReference>
<keyword evidence="7 9" id="KW-1133">Transmembrane helix</keyword>
<accession>A0A4R6G4N7</accession>
<keyword evidence="6 12" id="KW-0067">ATP-binding</keyword>
<keyword evidence="5" id="KW-0547">Nucleotide-binding</keyword>
<keyword evidence="2" id="KW-0813">Transport</keyword>
<dbReference type="CDD" id="cd03223">
    <property type="entry name" value="ABCD_peroxisomal_ALDP"/>
    <property type="match status" value="1"/>
</dbReference>
<dbReference type="GO" id="GO:0140359">
    <property type="term" value="F:ABC-type transporter activity"/>
    <property type="evidence" value="ECO:0007669"/>
    <property type="project" value="InterPro"/>
</dbReference>
<dbReference type="SUPFAM" id="SSF52540">
    <property type="entry name" value="P-loop containing nucleoside triphosphate hydrolases"/>
    <property type="match status" value="1"/>
</dbReference>
<gene>
    <name evidence="12" type="ORF">EV677_2427</name>
</gene>
<dbReference type="Proteomes" id="UP000294737">
    <property type="component" value="Unassembled WGS sequence"/>
</dbReference>
<dbReference type="SMART" id="SM00382">
    <property type="entry name" value="AAA"/>
    <property type="match status" value="1"/>
</dbReference>
<dbReference type="InterPro" id="IPR050835">
    <property type="entry name" value="ABC_transporter_sub-D"/>
</dbReference>
<feature type="transmembrane region" description="Helical" evidence="9">
    <location>
        <begin position="35"/>
        <end position="56"/>
    </location>
</feature>
<evidence type="ECO:0000313" key="13">
    <source>
        <dbReference type="Proteomes" id="UP000294737"/>
    </source>
</evidence>
<evidence type="ECO:0000256" key="1">
    <source>
        <dbReference type="ARBA" id="ARBA00004651"/>
    </source>
</evidence>
<dbReference type="EMBL" id="SNWF01000006">
    <property type="protein sequence ID" value="TDN88840.1"/>
    <property type="molecule type" value="Genomic_DNA"/>
</dbReference>
<dbReference type="InterPro" id="IPR017871">
    <property type="entry name" value="ABC_transporter-like_CS"/>
</dbReference>
<feature type="domain" description="ABC transporter" evidence="10">
    <location>
        <begin position="355"/>
        <end position="593"/>
    </location>
</feature>
<dbReference type="GO" id="GO:0016887">
    <property type="term" value="F:ATP hydrolysis activity"/>
    <property type="evidence" value="ECO:0007669"/>
    <property type="project" value="InterPro"/>
</dbReference>
<dbReference type="Pfam" id="PF00005">
    <property type="entry name" value="ABC_tran"/>
    <property type="match status" value="1"/>
</dbReference>
<keyword evidence="3" id="KW-1003">Cell membrane</keyword>
<reference evidence="12 13" key="1">
    <citation type="submission" date="2019-03" db="EMBL/GenBank/DDBJ databases">
        <title>Genomic Encyclopedia of Type Strains, Phase IV (KMG-IV): sequencing the most valuable type-strain genomes for metagenomic binning, comparative biology and taxonomic classification.</title>
        <authorList>
            <person name="Goeker M."/>
        </authorList>
    </citation>
    <scope>NUCLEOTIDE SEQUENCE [LARGE SCALE GENOMIC DNA]</scope>
    <source>
        <strain evidence="12 13">DSM 18555</strain>
    </source>
</reference>
<sequence length="596" mass="67797">MHTNTMPKESIHWRQIWRLIQPYWVSEEKWKARGLLLAIVALALGLVYLEVLFNTWNRDFYNALETKNYPVFREQLWRFSYLAFSSIAVAVYRIYLTQSLQMRWRMWMTRQYMARWLQHQAYYRIEQKQSADNPDQRIAEDLNLLCSGALSLSLGLLSSVVTLLSFVGILWSVSGPISFMLSSQEITIPGYMVWFAIAYAVAGSFAVGWVGRPLVTKNFMQQRFEADFRFDLIRVREHAEAVALYHGEAQEKVQLSGRFQRIRDNWWGIMRTTKYLNLVSTFYSQFAIIFPFLMAAPRYFSGAITLGGLMQISSAFGQVQGALSWFVSAFTDLAEWKASVNRLAGFHAAMEDAHAELDGITVTANNVGAILVDQLRLNLPDGHALAALSSIDIQMSQHILVTGPSGCGKSTLIRALAGIWPYGSGNVEMPQSWKLLFLPQKSYLPIGTLRAAVAYPAGEKIYTDLAIQHYFDLCNLSHLKSLLAQTDNWGQRLSPGEQQRIAFVRALLTRPDVLFLDEASSALDTETEELVYQLILQELPDAVIVSIAHRESVAKHHKIRWQFVVDPHARVGYDDEIERRQYTIQSSKLGGKQSAR</sequence>
<dbReference type="PANTHER" id="PTHR11384:SF59">
    <property type="entry name" value="LYSOSOMAL COBALAMIN TRANSPORTER ABCD4"/>
    <property type="match status" value="1"/>
</dbReference>
<dbReference type="InterPro" id="IPR003439">
    <property type="entry name" value="ABC_transporter-like_ATP-bd"/>
</dbReference>
<dbReference type="PANTHER" id="PTHR11384">
    <property type="entry name" value="ATP-BINDING CASSETTE, SUB-FAMILY D MEMBER"/>
    <property type="match status" value="1"/>
</dbReference>
<evidence type="ECO:0000256" key="2">
    <source>
        <dbReference type="ARBA" id="ARBA00022448"/>
    </source>
</evidence>
<dbReference type="InterPro" id="IPR003593">
    <property type="entry name" value="AAA+_ATPase"/>
</dbReference>
<dbReference type="SUPFAM" id="SSF90123">
    <property type="entry name" value="ABC transporter transmembrane region"/>
    <property type="match status" value="1"/>
</dbReference>
<evidence type="ECO:0000256" key="6">
    <source>
        <dbReference type="ARBA" id="ARBA00022840"/>
    </source>
</evidence>
<keyword evidence="13" id="KW-1185">Reference proteome</keyword>
<dbReference type="AlphaFoldDB" id="A0A4R6G4N7"/>
<dbReference type="PROSITE" id="PS50893">
    <property type="entry name" value="ABC_TRANSPORTER_2"/>
    <property type="match status" value="1"/>
</dbReference>
<evidence type="ECO:0000256" key="7">
    <source>
        <dbReference type="ARBA" id="ARBA00022989"/>
    </source>
</evidence>
<feature type="transmembrane region" description="Helical" evidence="9">
    <location>
        <begin position="144"/>
        <end position="171"/>
    </location>
</feature>
<feature type="transmembrane region" description="Helical" evidence="9">
    <location>
        <begin position="275"/>
        <end position="296"/>
    </location>
</feature>
<evidence type="ECO:0000256" key="4">
    <source>
        <dbReference type="ARBA" id="ARBA00022692"/>
    </source>
</evidence>
<dbReference type="InterPro" id="IPR011527">
    <property type="entry name" value="ABC1_TM_dom"/>
</dbReference>
<feature type="transmembrane region" description="Helical" evidence="9">
    <location>
        <begin position="191"/>
        <end position="211"/>
    </location>
</feature>
<dbReference type="PROSITE" id="PS50929">
    <property type="entry name" value="ABC_TM1F"/>
    <property type="match status" value="1"/>
</dbReference>
<dbReference type="InterPro" id="IPR027417">
    <property type="entry name" value="P-loop_NTPase"/>
</dbReference>
<dbReference type="PROSITE" id="PS00211">
    <property type="entry name" value="ABC_TRANSPORTER_1"/>
    <property type="match status" value="1"/>
</dbReference>
<keyword evidence="4 9" id="KW-0812">Transmembrane</keyword>
<evidence type="ECO:0000256" key="5">
    <source>
        <dbReference type="ARBA" id="ARBA00022741"/>
    </source>
</evidence>